<evidence type="ECO:0000313" key="2">
    <source>
        <dbReference type="EMBL" id="KAL1841546.1"/>
    </source>
</evidence>
<reference evidence="2 3" key="1">
    <citation type="journal article" date="2024" name="Commun. Biol.">
        <title>Comparative genomic analysis of thermophilic fungi reveals convergent evolutionary adaptations and gene losses.</title>
        <authorList>
            <person name="Steindorff A.S."/>
            <person name="Aguilar-Pontes M.V."/>
            <person name="Robinson A.J."/>
            <person name="Andreopoulos B."/>
            <person name="LaButti K."/>
            <person name="Kuo A."/>
            <person name="Mondo S."/>
            <person name="Riley R."/>
            <person name="Otillar R."/>
            <person name="Haridas S."/>
            <person name="Lipzen A."/>
            <person name="Grimwood J."/>
            <person name="Schmutz J."/>
            <person name="Clum A."/>
            <person name="Reid I.D."/>
            <person name="Moisan M.C."/>
            <person name="Butler G."/>
            <person name="Nguyen T.T.M."/>
            <person name="Dewar K."/>
            <person name="Conant G."/>
            <person name="Drula E."/>
            <person name="Henrissat B."/>
            <person name="Hansel C."/>
            <person name="Singer S."/>
            <person name="Hutchinson M.I."/>
            <person name="de Vries R.P."/>
            <person name="Natvig D.O."/>
            <person name="Powell A.J."/>
            <person name="Tsang A."/>
            <person name="Grigoriev I.V."/>
        </authorList>
    </citation>
    <scope>NUCLEOTIDE SEQUENCE [LARGE SCALE GENOMIC DNA]</scope>
    <source>
        <strain evidence="2 3">ATCC 24622</strain>
    </source>
</reference>
<gene>
    <name evidence="2" type="ORF">VTK73DRAFT_3454</name>
</gene>
<organism evidence="2 3">
    <name type="scientific">Phialemonium thermophilum</name>
    <dbReference type="NCBI Taxonomy" id="223376"/>
    <lineage>
        <taxon>Eukaryota</taxon>
        <taxon>Fungi</taxon>
        <taxon>Dikarya</taxon>
        <taxon>Ascomycota</taxon>
        <taxon>Pezizomycotina</taxon>
        <taxon>Sordariomycetes</taxon>
        <taxon>Sordariomycetidae</taxon>
        <taxon>Cephalothecales</taxon>
        <taxon>Cephalothecaceae</taxon>
        <taxon>Phialemonium</taxon>
    </lineage>
</organism>
<feature type="region of interest" description="Disordered" evidence="1">
    <location>
        <begin position="43"/>
        <end position="73"/>
    </location>
</feature>
<proteinExistence type="predicted"/>
<accession>A0ABR3VKW1</accession>
<sequence length="89" mass="9160">MKDAGTRWDTGAAPALKTWHPVGVLGCYVSWALATGAHRVEKPDAGLHGNDARTLSTPRSKGSGGALAMGSGMHVARLHRRAPACGGDT</sequence>
<keyword evidence="3" id="KW-1185">Reference proteome</keyword>
<protein>
    <submittedName>
        <fullName evidence="2">Uncharacterized protein</fullName>
    </submittedName>
</protein>
<dbReference type="EMBL" id="JAZHXJ010002059">
    <property type="protein sequence ID" value="KAL1841546.1"/>
    <property type="molecule type" value="Genomic_DNA"/>
</dbReference>
<evidence type="ECO:0000256" key="1">
    <source>
        <dbReference type="SAM" id="MobiDB-lite"/>
    </source>
</evidence>
<name>A0ABR3VKW1_9PEZI</name>
<evidence type="ECO:0000313" key="3">
    <source>
        <dbReference type="Proteomes" id="UP001586593"/>
    </source>
</evidence>
<comment type="caution">
    <text evidence="2">The sequence shown here is derived from an EMBL/GenBank/DDBJ whole genome shotgun (WGS) entry which is preliminary data.</text>
</comment>
<dbReference type="Proteomes" id="UP001586593">
    <property type="component" value="Unassembled WGS sequence"/>
</dbReference>